<protein>
    <submittedName>
        <fullName evidence="12">G-protein coupled receptors family 1 profile domain-containing protein</fullName>
    </submittedName>
</protein>
<evidence type="ECO:0000256" key="7">
    <source>
        <dbReference type="ARBA" id="ARBA00023224"/>
    </source>
</evidence>
<keyword evidence="6" id="KW-0675">Receptor</keyword>
<dbReference type="InterPro" id="IPR050125">
    <property type="entry name" value="GPCR_opsins"/>
</dbReference>
<dbReference type="GO" id="GO:0016020">
    <property type="term" value="C:membrane"/>
    <property type="evidence" value="ECO:0007669"/>
    <property type="project" value="UniProtKB-SubCell"/>
</dbReference>
<dbReference type="AlphaFoldDB" id="A0A914X084"/>
<keyword evidence="8" id="KW-0716">Sensory transduction</keyword>
<dbReference type="InterPro" id="IPR000276">
    <property type="entry name" value="GPCR_Rhodpsn"/>
</dbReference>
<evidence type="ECO:0000313" key="11">
    <source>
        <dbReference type="Proteomes" id="UP000887566"/>
    </source>
</evidence>
<evidence type="ECO:0000256" key="2">
    <source>
        <dbReference type="ARBA" id="ARBA00022692"/>
    </source>
</evidence>
<comment type="subcellular location">
    <subcellularLocation>
        <location evidence="1">Membrane</location>
        <topology evidence="1">Multi-pass membrane protein</topology>
    </subcellularLocation>
</comment>
<dbReference type="CDD" id="cd00637">
    <property type="entry name" value="7tm_classA_rhodopsin-like"/>
    <property type="match status" value="1"/>
</dbReference>
<dbReference type="SUPFAM" id="SSF81321">
    <property type="entry name" value="Family A G protein-coupled receptor-like"/>
    <property type="match status" value="1"/>
</dbReference>
<keyword evidence="2 9" id="KW-0812">Transmembrane</keyword>
<feature type="domain" description="G-protein coupled receptors family 1 profile" evidence="10">
    <location>
        <begin position="36"/>
        <end position="286"/>
    </location>
</feature>
<sequence length="325" mass="36416">MMLNDTTFDYLYEFYGNSAKWFAIYTLIASLFVITSNTFLVTLTLITPSLRKNAANWFLVGFSLSDLLHCMAQLVSGYAMLNGSINDRYWCTVAGMFVVSTGTCSFGFPALIAAERYYKISAVSQSTALSIGRAMFAERTTLPLIVGWYFLSVTLNLPLMLNDAFGEDPGGFCGAKKFTSVRLLLSYEFSVMLVFVGSLIITAIYYYRLVKWLKSHATIRNSKESVDYTTGVMRVTKIVTLLPLFTVTPVAILSAGQMILPVTPMWINRLLVTPYFLSSAANSWLTIGLIRQYRVRFLQLVSSAKKTVPKTLYGLNNRSITVRRI</sequence>
<evidence type="ECO:0000256" key="3">
    <source>
        <dbReference type="ARBA" id="ARBA00022989"/>
    </source>
</evidence>
<organism evidence="11 12">
    <name type="scientific">Plectus sambesii</name>
    <dbReference type="NCBI Taxonomy" id="2011161"/>
    <lineage>
        <taxon>Eukaryota</taxon>
        <taxon>Metazoa</taxon>
        <taxon>Ecdysozoa</taxon>
        <taxon>Nematoda</taxon>
        <taxon>Chromadorea</taxon>
        <taxon>Plectida</taxon>
        <taxon>Plectina</taxon>
        <taxon>Plectoidea</taxon>
        <taxon>Plectidae</taxon>
        <taxon>Plectus</taxon>
    </lineage>
</organism>
<evidence type="ECO:0000256" key="5">
    <source>
        <dbReference type="ARBA" id="ARBA00023136"/>
    </source>
</evidence>
<dbReference type="GO" id="GO:0007601">
    <property type="term" value="P:visual perception"/>
    <property type="evidence" value="ECO:0007669"/>
    <property type="project" value="UniProtKB-KW"/>
</dbReference>
<evidence type="ECO:0000256" key="1">
    <source>
        <dbReference type="ARBA" id="ARBA00004141"/>
    </source>
</evidence>
<evidence type="ECO:0000256" key="4">
    <source>
        <dbReference type="ARBA" id="ARBA00023040"/>
    </source>
</evidence>
<feature type="transmembrane region" description="Helical" evidence="9">
    <location>
        <begin position="142"/>
        <end position="161"/>
    </location>
</feature>
<evidence type="ECO:0000256" key="9">
    <source>
        <dbReference type="SAM" id="Phobius"/>
    </source>
</evidence>
<dbReference type="Gene3D" id="1.20.1070.10">
    <property type="entry name" value="Rhodopsin 7-helix transmembrane proteins"/>
    <property type="match status" value="1"/>
</dbReference>
<evidence type="ECO:0000313" key="12">
    <source>
        <dbReference type="WBParaSite" id="PSAMB.scaffold5951size10511.g27640.t1"/>
    </source>
</evidence>
<feature type="transmembrane region" description="Helical" evidence="9">
    <location>
        <begin position="58"/>
        <end position="81"/>
    </location>
</feature>
<feature type="transmembrane region" description="Helical" evidence="9">
    <location>
        <begin position="93"/>
        <end position="114"/>
    </location>
</feature>
<evidence type="ECO:0000256" key="6">
    <source>
        <dbReference type="ARBA" id="ARBA00023170"/>
    </source>
</evidence>
<keyword evidence="7" id="KW-0807">Transducer</keyword>
<dbReference type="PANTHER" id="PTHR24240">
    <property type="entry name" value="OPSIN"/>
    <property type="match status" value="1"/>
</dbReference>
<feature type="transmembrane region" description="Helical" evidence="9">
    <location>
        <begin position="272"/>
        <end position="290"/>
    </location>
</feature>
<proteinExistence type="predicted"/>
<evidence type="ECO:0000256" key="8">
    <source>
        <dbReference type="ARBA" id="ARBA00023305"/>
    </source>
</evidence>
<keyword evidence="8" id="KW-0844">Vision</keyword>
<keyword evidence="11" id="KW-1185">Reference proteome</keyword>
<dbReference type="GO" id="GO:0004930">
    <property type="term" value="F:G protein-coupled receptor activity"/>
    <property type="evidence" value="ECO:0007669"/>
    <property type="project" value="UniProtKB-KW"/>
</dbReference>
<feature type="transmembrane region" description="Helical" evidence="9">
    <location>
        <begin position="189"/>
        <end position="207"/>
    </location>
</feature>
<accession>A0A914X084</accession>
<keyword evidence="3 9" id="KW-1133">Transmembrane helix</keyword>
<dbReference type="WBParaSite" id="PSAMB.scaffold5951size10511.g27640.t1">
    <property type="protein sequence ID" value="PSAMB.scaffold5951size10511.g27640.t1"/>
    <property type="gene ID" value="PSAMB.scaffold5951size10511.g27640"/>
</dbReference>
<name>A0A914X084_9BILA</name>
<keyword evidence="5 9" id="KW-0472">Membrane</keyword>
<dbReference type="InterPro" id="IPR017452">
    <property type="entry name" value="GPCR_Rhodpsn_7TM"/>
</dbReference>
<evidence type="ECO:0000259" key="10">
    <source>
        <dbReference type="PROSITE" id="PS50262"/>
    </source>
</evidence>
<dbReference type="PROSITE" id="PS50262">
    <property type="entry name" value="G_PROTEIN_RECEP_F1_2"/>
    <property type="match status" value="1"/>
</dbReference>
<keyword evidence="4" id="KW-0297">G-protein coupled receptor</keyword>
<feature type="transmembrane region" description="Helical" evidence="9">
    <location>
        <begin position="238"/>
        <end position="260"/>
    </location>
</feature>
<dbReference type="Proteomes" id="UP000887566">
    <property type="component" value="Unplaced"/>
</dbReference>
<dbReference type="Pfam" id="PF00001">
    <property type="entry name" value="7tm_1"/>
    <property type="match status" value="1"/>
</dbReference>
<reference evidence="12" key="1">
    <citation type="submission" date="2022-11" db="UniProtKB">
        <authorList>
            <consortium name="WormBaseParasite"/>
        </authorList>
    </citation>
    <scope>IDENTIFICATION</scope>
</reference>
<feature type="transmembrane region" description="Helical" evidence="9">
    <location>
        <begin position="22"/>
        <end position="46"/>
    </location>
</feature>